<proteinExistence type="inferred from homology"/>
<dbReference type="PROSITE" id="PS51975">
    <property type="entry name" value="RNASE_H_2"/>
    <property type="match status" value="1"/>
</dbReference>
<keyword evidence="5 8" id="KW-0479">Metal-binding</keyword>
<evidence type="ECO:0000256" key="1">
    <source>
        <dbReference type="ARBA" id="ARBA00000077"/>
    </source>
</evidence>
<feature type="binding site" evidence="8">
    <location>
        <position position="181"/>
    </location>
    <ligand>
        <name>a divalent metal cation</name>
        <dbReference type="ChEBI" id="CHEBI:60240"/>
    </ligand>
</feature>
<evidence type="ECO:0000256" key="9">
    <source>
        <dbReference type="RuleBase" id="RU003515"/>
    </source>
</evidence>
<dbReference type="GO" id="GO:0003723">
    <property type="term" value="F:RNA binding"/>
    <property type="evidence" value="ECO:0007669"/>
    <property type="project" value="UniProtKB-UniRule"/>
</dbReference>
<gene>
    <name evidence="11" type="ORF">IWQ62_001865</name>
</gene>
<sequence>MLSSARLETRCFQREAELETREQELYTLGLPLGEPLLGSWTHHSPLPTLCTPTDNSTSTLSKVPCILGVDEAGRGPVLGPMVYGICYCPVAERERVASLGFADSKALTETQRDQLFDRLNQSDQGKASVGWAVRVLSPQDLSQAMLRRAKYNLNAIAHDTTMALIRETLQRGIHVTEVYVDTVGPPDKYQAKLSRAFPSIQFTVTKKADSLFPIVSAASICAKVVRDAVLRYWRFVEDALPLGDEDEFHQDLCSTQEPLVNQVPSESSWPKTFGSGYTSDPYTVDWLKKNLDPVFGYPNLIRFSWSTCTKRLEDDGVDVVWPPPDEPTAATLPSKTTRTRSTVAQSKLPISHAGTQGVFRHQRTSATASVIPDVGRSRLRNAKFFDDRHLRSVTAAVL</sequence>
<dbReference type="InterPro" id="IPR001352">
    <property type="entry name" value="RNase_HII/HIII"/>
</dbReference>
<evidence type="ECO:0000256" key="2">
    <source>
        <dbReference type="ARBA" id="ARBA00001946"/>
    </source>
</evidence>
<evidence type="ECO:0000256" key="7">
    <source>
        <dbReference type="ARBA" id="ARBA00022801"/>
    </source>
</evidence>
<evidence type="ECO:0000256" key="8">
    <source>
        <dbReference type="PROSITE-ProRule" id="PRU01319"/>
    </source>
</evidence>
<keyword evidence="4 8" id="KW-0540">Nuclease</keyword>
<dbReference type="EMBL" id="JANBPY010000339">
    <property type="protein sequence ID" value="KAJ1967434.1"/>
    <property type="molecule type" value="Genomic_DNA"/>
</dbReference>
<dbReference type="GO" id="GO:0004523">
    <property type="term" value="F:RNA-DNA hybrid ribonuclease activity"/>
    <property type="evidence" value="ECO:0007669"/>
    <property type="project" value="UniProtKB-UniRule"/>
</dbReference>
<dbReference type="FunFam" id="1.10.10.460:FF:000001">
    <property type="entry name" value="Ribonuclease"/>
    <property type="match status" value="1"/>
</dbReference>
<comment type="function">
    <text evidence="9">Endonuclease that specifically degrades the RNA of RNA-DNA hybrids.</text>
</comment>
<keyword evidence="7 8" id="KW-0378">Hydrolase</keyword>
<dbReference type="SUPFAM" id="SSF53098">
    <property type="entry name" value="Ribonuclease H-like"/>
    <property type="match status" value="1"/>
</dbReference>
<dbReference type="GO" id="GO:0046872">
    <property type="term" value="F:metal ion binding"/>
    <property type="evidence" value="ECO:0007669"/>
    <property type="project" value="UniProtKB-KW"/>
</dbReference>
<accession>A0A9W8ASL6</accession>
<feature type="binding site" evidence="8">
    <location>
        <position position="70"/>
    </location>
    <ligand>
        <name>a divalent metal cation</name>
        <dbReference type="ChEBI" id="CHEBI:60240"/>
    </ligand>
</feature>
<feature type="binding site" evidence="8">
    <location>
        <position position="71"/>
    </location>
    <ligand>
        <name>a divalent metal cation</name>
        <dbReference type="ChEBI" id="CHEBI:60240"/>
    </ligand>
</feature>
<dbReference type="InterPro" id="IPR004649">
    <property type="entry name" value="RNase_H2_suA"/>
</dbReference>
<keyword evidence="6 8" id="KW-0255">Endonuclease</keyword>
<dbReference type="Gene3D" id="1.10.10.460">
    <property type="entry name" value="Ribonuclease hii. Domain 2"/>
    <property type="match status" value="1"/>
</dbReference>
<dbReference type="InterPro" id="IPR012337">
    <property type="entry name" value="RNaseH-like_sf"/>
</dbReference>
<evidence type="ECO:0000313" key="12">
    <source>
        <dbReference type="Proteomes" id="UP001150925"/>
    </source>
</evidence>
<feature type="domain" description="RNase H type-2" evidence="10">
    <location>
        <begin position="64"/>
        <end position="317"/>
    </location>
</feature>
<dbReference type="PANTHER" id="PTHR10954:SF7">
    <property type="entry name" value="RIBONUCLEASE H2 SUBUNIT A"/>
    <property type="match status" value="1"/>
</dbReference>
<dbReference type="GO" id="GO:0006298">
    <property type="term" value="P:mismatch repair"/>
    <property type="evidence" value="ECO:0007669"/>
    <property type="project" value="TreeGrafter"/>
</dbReference>
<comment type="similarity">
    <text evidence="3">Belongs to the RNase HII family. Eukaryotic subfamily.</text>
</comment>
<evidence type="ECO:0000256" key="3">
    <source>
        <dbReference type="ARBA" id="ARBA00007058"/>
    </source>
</evidence>
<dbReference type="Proteomes" id="UP001150925">
    <property type="component" value="Unassembled WGS sequence"/>
</dbReference>
<dbReference type="NCBIfam" id="TIGR00729">
    <property type="entry name" value="ribonuclease HII"/>
    <property type="match status" value="1"/>
</dbReference>
<dbReference type="GO" id="GO:0043137">
    <property type="term" value="P:DNA replication, removal of RNA primer"/>
    <property type="evidence" value="ECO:0007669"/>
    <property type="project" value="TreeGrafter"/>
</dbReference>
<dbReference type="FunFam" id="3.30.420.10:FF:000016">
    <property type="entry name" value="Ribonuclease"/>
    <property type="match status" value="1"/>
</dbReference>
<protein>
    <recommendedName>
        <fullName evidence="9">Ribonuclease</fullName>
        <ecNumber evidence="9">3.1.26.4</ecNumber>
    </recommendedName>
</protein>
<organism evidence="11 12">
    <name type="scientific">Dispira parvispora</name>
    <dbReference type="NCBI Taxonomy" id="1520584"/>
    <lineage>
        <taxon>Eukaryota</taxon>
        <taxon>Fungi</taxon>
        <taxon>Fungi incertae sedis</taxon>
        <taxon>Zoopagomycota</taxon>
        <taxon>Kickxellomycotina</taxon>
        <taxon>Dimargaritomycetes</taxon>
        <taxon>Dimargaritales</taxon>
        <taxon>Dimargaritaceae</taxon>
        <taxon>Dispira</taxon>
    </lineage>
</organism>
<comment type="cofactor">
    <cofactor evidence="2">
        <name>Mg(2+)</name>
        <dbReference type="ChEBI" id="CHEBI:18420"/>
    </cofactor>
</comment>
<dbReference type="CDD" id="cd07181">
    <property type="entry name" value="RNase_HII_eukaryota_like"/>
    <property type="match status" value="1"/>
</dbReference>
<dbReference type="Gene3D" id="3.30.420.10">
    <property type="entry name" value="Ribonuclease H-like superfamily/Ribonuclease H"/>
    <property type="match status" value="1"/>
</dbReference>
<dbReference type="OrthoDB" id="7462577at2759"/>
<dbReference type="InterPro" id="IPR024567">
    <property type="entry name" value="RNase_HII/HIII_dom"/>
</dbReference>
<dbReference type="InterPro" id="IPR023160">
    <property type="entry name" value="RNase_HII_hlx-loop-hlx_cap_dom"/>
</dbReference>
<evidence type="ECO:0000256" key="4">
    <source>
        <dbReference type="ARBA" id="ARBA00022722"/>
    </source>
</evidence>
<evidence type="ECO:0000259" key="10">
    <source>
        <dbReference type="PROSITE" id="PS51975"/>
    </source>
</evidence>
<comment type="catalytic activity">
    <reaction evidence="1 8 9">
        <text>Endonucleolytic cleavage to 5'-phosphomonoester.</text>
        <dbReference type="EC" id="3.1.26.4"/>
    </reaction>
</comment>
<dbReference type="Pfam" id="PF01351">
    <property type="entry name" value="RNase_HII"/>
    <property type="match status" value="1"/>
</dbReference>
<dbReference type="EC" id="3.1.26.4" evidence="9"/>
<evidence type="ECO:0000256" key="6">
    <source>
        <dbReference type="ARBA" id="ARBA00022759"/>
    </source>
</evidence>
<name>A0A9W8ASL6_9FUNG</name>
<evidence type="ECO:0000313" key="11">
    <source>
        <dbReference type="EMBL" id="KAJ1967434.1"/>
    </source>
</evidence>
<dbReference type="AlphaFoldDB" id="A0A9W8ASL6"/>
<keyword evidence="12" id="KW-1185">Reference proteome</keyword>
<dbReference type="PANTHER" id="PTHR10954">
    <property type="entry name" value="RIBONUCLEASE H2 SUBUNIT A"/>
    <property type="match status" value="1"/>
</dbReference>
<dbReference type="GO" id="GO:0032299">
    <property type="term" value="C:ribonuclease H2 complex"/>
    <property type="evidence" value="ECO:0007669"/>
    <property type="project" value="TreeGrafter"/>
</dbReference>
<evidence type="ECO:0000256" key="5">
    <source>
        <dbReference type="ARBA" id="ARBA00022723"/>
    </source>
</evidence>
<reference evidence="11" key="1">
    <citation type="submission" date="2022-07" db="EMBL/GenBank/DDBJ databases">
        <title>Phylogenomic reconstructions and comparative analyses of Kickxellomycotina fungi.</title>
        <authorList>
            <person name="Reynolds N.K."/>
            <person name="Stajich J.E."/>
            <person name="Barry K."/>
            <person name="Grigoriev I.V."/>
            <person name="Crous P."/>
            <person name="Smith M.E."/>
        </authorList>
    </citation>
    <scope>NUCLEOTIDE SEQUENCE</scope>
    <source>
        <strain evidence="11">RSA 1196</strain>
    </source>
</reference>
<comment type="cofactor">
    <cofactor evidence="8">
        <name>Mn(2+)</name>
        <dbReference type="ChEBI" id="CHEBI:29035"/>
    </cofactor>
    <cofactor evidence="8">
        <name>Mg(2+)</name>
        <dbReference type="ChEBI" id="CHEBI:18420"/>
    </cofactor>
    <text evidence="8">Manganese or magnesium. Binds 1 divalent metal ion per monomer in the absence of substrate. May bind a second metal ion after substrate binding.</text>
</comment>
<dbReference type="InterPro" id="IPR036397">
    <property type="entry name" value="RNaseH_sf"/>
</dbReference>
<comment type="caution">
    <text evidence="11">The sequence shown here is derived from an EMBL/GenBank/DDBJ whole genome shotgun (WGS) entry which is preliminary data.</text>
</comment>